<feature type="compositionally biased region" description="Acidic residues" evidence="1">
    <location>
        <begin position="302"/>
        <end position="313"/>
    </location>
</feature>
<organism evidence="2 3">
    <name type="scientific">Giardia muris</name>
    <dbReference type="NCBI Taxonomy" id="5742"/>
    <lineage>
        <taxon>Eukaryota</taxon>
        <taxon>Metamonada</taxon>
        <taxon>Diplomonadida</taxon>
        <taxon>Hexamitidae</taxon>
        <taxon>Giardiinae</taxon>
        <taxon>Giardia</taxon>
    </lineage>
</organism>
<evidence type="ECO:0000313" key="2">
    <source>
        <dbReference type="EMBL" id="TNJ27644.1"/>
    </source>
</evidence>
<dbReference type="AlphaFoldDB" id="A0A4Z1SP89"/>
<dbReference type="EMBL" id="VDLU01000003">
    <property type="protein sequence ID" value="TNJ27644.1"/>
    <property type="molecule type" value="Genomic_DNA"/>
</dbReference>
<feature type="region of interest" description="Disordered" evidence="1">
    <location>
        <begin position="286"/>
        <end position="313"/>
    </location>
</feature>
<dbReference type="Proteomes" id="UP000315496">
    <property type="component" value="Chromosome 3"/>
</dbReference>
<keyword evidence="3" id="KW-1185">Reference proteome</keyword>
<evidence type="ECO:0000256" key="1">
    <source>
        <dbReference type="SAM" id="MobiDB-lite"/>
    </source>
</evidence>
<dbReference type="OrthoDB" id="10252437at2759"/>
<comment type="caution">
    <text evidence="2">The sequence shown here is derived from an EMBL/GenBank/DDBJ whole genome shotgun (WGS) entry which is preliminary data.</text>
</comment>
<dbReference type="VEuPathDB" id="GiardiaDB:GMRT_23238"/>
<protein>
    <submittedName>
        <fullName evidence="2">Uncharacterized protein</fullName>
    </submittedName>
</protein>
<sequence>MNHSEAYLANVVVHICSLRRDASIDNPSYRVPTRYSITLRRADFETLGTLKDAIRIKTKAGFLRSQFFRVQLNVDAEILEHNGRFCTTSRFIETTEDLHTALSASDLPTQLLVVRYTKAQSAQLQGKISHEEYPHLKELLEKKRKYVRKIEFIDGERRIVRSVSNLPGGEALLDSSTDPDLVTTATYLDSDGPELDRYYDTDGTPEDVARQLRDTPLGRLYPEAAINVWASHIIAQTATFNTPPSEYPLPDAAIIAGYRRVAVRRDLHGICLLYSAYLGRTHPIAEDESVPPVSQSNALYLEAEEESEEETDN</sequence>
<accession>A0A4Z1SP89</accession>
<name>A0A4Z1SP89_GIAMU</name>
<evidence type="ECO:0000313" key="3">
    <source>
        <dbReference type="Proteomes" id="UP000315496"/>
    </source>
</evidence>
<proteinExistence type="predicted"/>
<reference evidence="2 3" key="1">
    <citation type="submission" date="2019-05" db="EMBL/GenBank/DDBJ databases">
        <title>The compact genome of Giardia muris reveals important steps in the evolution of intestinal protozoan parasites.</title>
        <authorList>
            <person name="Xu F."/>
            <person name="Jimenez-Gonzalez A."/>
            <person name="Einarsson E."/>
            <person name="Astvaldsson A."/>
            <person name="Peirasmaki D."/>
            <person name="Eckmann L."/>
            <person name="Andersson J.O."/>
            <person name="Svard S.G."/>
            <person name="Jerlstrom-Hultqvist J."/>
        </authorList>
    </citation>
    <scope>NUCLEOTIDE SEQUENCE [LARGE SCALE GENOMIC DNA]</scope>
    <source>
        <strain evidence="2 3">Roberts-Thomson</strain>
    </source>
</reference>
<gene>
    <name evidence="2" type="ORF">GMRT_23238</name>
</gene>